<dbReference type="Pfam" id="PF10988">
    <property type="entry name" value="DUF2807"/>
    <property type="match status" value="1"/>
</dbReference>
<sequence length="261" mass="27603">MKRWIMALIVAIAALMAMTACAYVCAQKTVEGSGTLTTRNVPVGEFESVKASRGVKVVIADRTGDVEVQADDNLIQYITVEQEGKTLRISVEEGIQIRSMKNIVVSVPYNAGICKLDASSAAKILVDRQLVADEVELEASSAGAIRADVKTFKCSVDLSSSASLALQVVAAQLEVDSSSASKALLQGAVKAASFDASSASSIKAPNLTVQKADVDCSSAAWIRLRCDRQLDARATSGATVYYEGSCSVRARSNMASIQRVK</sequence>
<dbReference type="Proteomes" id="UP000824259">
    <property type="component" value="Unassembled WGS sequence"/>
</dbReference>
<name>A0A9D2ID82_9BACT</name>
<feature type="signal peptide" evidence="1">
    <location>
        <begin position="1"/>
        <end position="22"/>
    </location>
</feature>
<protein>
    <submittedName>
        <fullName evidence="3">DUF2807 domain-containing protein</fullName>
    </submittedName>
</protein>
<reference evidence="3" key="2">
    <citation type="submission" date="2021-04" db="EMBL/GenBank/DDBJ databases">
        <authorList>
            <person name="Gilroy R."/>
        </authorList>
    </citation>
    <scope>NUCLEOTIDE SEQUENCE</scope>
    <source>
        <strain evidence="3">CHK169-11906</strain>
    </source>
</reference>
<dbReference type="EMBL" id="DWYR01000008">
    <property type="protein sequence ID" value="HJA98416.1"/>
    <property type="molecule type" value="Genomic_DNA"/>
</dbReference>
<feature type="chain" id="PRO_5039679208" evidence="1">
    <location>
        <begin position="23"/>
        <end position="261"/>
    </location>
</feature>
<evidence type="ECO:0000313" key="4">
    <source>
        <dbReference type="Proteomes" id="UP000824259"/>
    </source>
</evidence>
<gene>
    <name evidence="3" type="ORF">H9779_02300</name>
</gene>
<proteinExistence type="predicted"/>
<evidence type="ECO:0000313" key="3">
    <source>
        <dbReference type="EMBL" id="HJA98416.1"/>
    </source>
</evidence>
<evidence type="ECO:0000256" key="1">
    <source>
        <dbReference type="SAM" id="SignalP"/>
    </source>
</evidence>
<evidence type="ECO:0000259" key="2">
    <source>
        <dbReference type="Pfam" id="PF10988"/>
    </source>
</evidence>
<comment type="caution">
    <text evidence="3">The sequence shown here is derived from an EMBL/GenBank/DDBJ whole genome shotgun (WGS) entry which is preliminary data.</text>
</comment>
<reference evidence="3" key="1">
    <citation type="journal article" date="2021" name="PeerJ">
        <title>Extensive microbial diversity within the chicken gut microbiome revealed by metagenomics and culture.</title>
        <authorList>
            <person name="Gilroy R."/>
            <person name="Ravi A."/>
            <person name="Getino M."/>
            <person name="Pursley I."/>
            <person name="Horton D.L."/>
            <person name="Alikhan N.F."/>
            <person name="Baker D."/>
            <person name="Gharbi K."/>
            <person name="Hall N."/>
            <person name="Watson M."/>
            <person name="Adriaenssens E.M."/>
            <person name="Foster-Nyarko E."/>
            <person name="Jarju S."/>
            <person name="Secka A."/>
            <person name="Antonio M."/>
            <person name="Oren A."/>
            <person name="Chaudhuri R.R."/>
            <person name="La Ragione R."/>
            <person name="Hildebrand F."/>
            <person name="Pallen M.J."/>
        </authorList>
    </citation>
    <scope>NUCLEOTIDE SEQUENCE</scope>
    <source>
        <strain evidence="3">CHK169-11906</strain>
    </source>
</reference>
<keyword evidence="1" id="KW-0732">Signal</keyword>
<dbReference type="PROSITE" id="PS51257">
    <property type="entry name" value="PROKAR_LIPOPROTEIN"/>
    <property type="match status" value="1"/>
</dbReference>
<dbReference type="AlphaFoldDB" id="A0A9D2ID82"/>
<organism evidence="3 4">
    <name type="scientific">Candidatus Alistipes avicola</name>
    <dbReference type="NCBI Taxonomy" id="2838432"/>
    <lineage>
        <taxon>Bacteria</taxon>
        <taxon>Pseudomonadati</taxon>
        <taxon>Bacteroidota</taxon>
        <taxon>Bacteroidia</taxon>
        <taxon>Bacteroidales</taxon>
        <taxon>Rikenellaceae</taxon>
        <taxon>Alistipes</taxon>
    </lineage>
</organism>
<dbReference type="Gene3D" id="2.160.20.120">
    <property type="match status" value="1"/>
</dbReference>
<feature type="domain" description="Putative auto-transporter adhesin head GIN" evidence="2">
    <location>
        <begin position="45"/>
        <end position="245"/>
    </location>
</feature>
<accession>A0A9D2ID82</accession>
<dbReference type="InterPro" id="IPR021255">
    <property type="entry name" value="DUF2807"/>
</dbReference>